<dbReference type="AlphaFoldDB" id="A0A317PFY0"/>
<sequence length="151" mass="15303">MAACRSAHSPSSRRSARGVGLAGLAAALLAGGAGAADISAANRFSGATLGFEIKGTYSNVTLTVTGPDGYLASAYAEKSAPSLDLGGSGKLADGQYHYQLTAADPSVMMKQVQLDNGRDKPAPDSVPASVTMSGVFTIRDGAIIKPVEEKE</sequence>
<feature type="chain" id="PRO_5016262803" description="Secreted protein" evidence="1">
    <location>
        <begin position="36"/>
        <end position="151"/>
    </location>
</feature>
<keyword evidence="3" id="KW-1185">Reference proteome</keyword>
<evidence type="ECO:0000313" key="3">
    <source>
        <dbReference type="Proteomes" id="UP000246352"/>
    </source>
</evidence>
<dbReference type="OrthoDB" id="7848466at2"/>
<keyword evidence="1" id="KW-0732">Signal</keyword>
<organism evidence="2 3">
    <name type="scientific">Hoeflea marina</name>
    <dbReference type="NCBI Taxonomy" id="274592"/>
    <lineage>
        <taxon>Bacteria</taxon>
        <taxon>Pseudomonadati</taxon>
        <taxon>Pseudomonadota</taxon>
        <taxon>Alphaproteobacteria</taxon>
        <taxon>Hyphomicrobiales</taxon>
        <taxon>Rhizobiaceae</taxon>
        <taxon>Hoeflea</taxon>
    </lineage>
</organism>
<dbReference type="Proteomes" id="UP000246352">
    <property type="component" value="Unassembled WGS sequence"/>
</dbReference>
<proteinExistence type="predicted"/>
<comment type="caution">
    <text evidence="2">The sequence shown here is derived from an EMBL/GenBank/DDBJ whole genome shotgun (WGS) entry which is preliminary data.</text>
</comment>
<gene>
    <name evidence="2" type="ORF">DFR52_104403</name>
</gene>
<accession>A0A317PFY0</accession>
<protein>
    <recommendedName>
        <fullName evidence="4">Secreted protein</fullName>
    </recommendedName>
</protein>
<feature type="signal peptide" evidence="1">
    <location>
        <begin position="1"/>
        <end position="35"/>
    </location>
</feature>
<evidence type="ECO:0000313" key="2">
    <source>
        <dbReference type="EMBL" id="PWV99111.1"/>
    </source>
</evidence>
<dbReference type="RefSeq" id="WP_110033259.1">
    <property type="nucleotide sequence ID" value="NZ_QGTR01000004.1"/>
</dbReference>
<reference evidence="2 3" key="1">
    <citation type="submission" date="2018-05" db="EMBL/GenBank/DDBJ databases">
        <title>Genomic Encyclopedia of Type Strains, Phase IV (KMG-IV): sequencing the most valuable type-strain genomes for metagenomic binning, comparative biology and taxonomic classification.</title>
        <authorList>
            <person name="Goeker M."/>
        </authorList>
    </citation>
    <scope>NUCLEOTIDE SEQUENCE [LARGE SCALE GENOMIC DNA]</scope>
    <source>
        <strain evidence="2 3">DSM 16791</strain>
    </source>
</reference>
<dbReference type="EMBL" id="QGTR01000004">
    <property type="protein sequence ID" value="PWV99111.1"/>
    <property type="molecule type" value="Genomic_DNA"/>
</dbReference>
<evidence type="ECO:0008006" key="4">
    <source>
        <dbReference type="Google" id="ProtNLM"/>
    </source>
</evidence>
<evidence type="ECO:0000256" key="1">
    <source>
        <dbReference type="SAM" id="SignalP"/>
    </source>
</evidence>
<name>A0A317PFY0_9HYPH</name>